<gene>
    <name evidence="2" type="ORF">CYLTODRAFT_410893</name>
</gene>
<feature type="compositionally biased region" description="Basic and acidic residues" evidence="1">
    <location>
        <begin position="129"/>
        <end position="148"/>
    </location>
</feature>
<dbReference type="AlphaFoldDB" id="A0A0D7BCB5"/>
<organism evidence="2 3">
    <name type="scientific">Cylindrobasidium torrendii FP15055 ss-10</name>
    <dbReference type="NCBI Taxonomy" id="1314674"/>
    <lineage>
        <taxon>Eukaryota</taxon>
        <taxon>Fungi</taxon>
        <taxon>Dikarya</taxon>
        <taxon>Basidiomycota</taxon>
        <taxon>Agaricomycotina</taxon>
        <taxon>Agaricomycetes</taxon>
        <taxon>Agaricomycetidae</taxon>
        <taxon>Agaricales</taxon>
        <taxon>Marasmiineae</taxon>
        <taxon>Physalacriaceae</taxon>
        <taxon>Cylindrobasidium</taxon>
    </lineage>
</organism>
<accession>A0A0D7BCB5</accession>
<keyword evidence="3" id="KW-1185">Reference proteome</keyword>
<proteinExistence type="predicted"/>
<sequence>MPSLKDMRARISRSFFVCPAGAKAIIAKDIRDVAGETRARKPAAIACTVYINGFKESTRRSRAVISATEQASKTQKQVEMKRFLRVVESRTNYMCTSTNLNLTWELGDSPLSAARSKGRTNAAMTTQKEPGRGERVQQEAQKKEDTRPASKPVTRMPPHLPQLVVEEQLLVKDAYKSTDRAVLGKSPESSDLYAYAALLNSEVKTRLGVRTSWPDKTLEKILVLVIRPPESTRVEVTSKLLRISKYQSSDYGGPEA</sequence>
<evidence type="ECO:0000256" key="1">
    <source>
        <dbReference type="SAM" id="MobiDB-lite"/>
    </source>
</evidence>
<evidence type="ECO:0000313" key="2">
    <source>
        <dbReference type="EMBL" id="KIY67799.1"/>
    </source>
</evidence>
<reference evidence="2 3" key="1">
    <citation type="journal article" date="2015" name="Fungal Genet. Biol.">
        <title>Evolution of novel wood decay mechanisms in Agaricales revealed by the genome sequences of Fistulina hepatica and Cylindrobasidium torrendii.</title>
        <authorList>
            <person name="Floudas D."/>
            <person name="Held B.W."/>
            <person name="Riley R."/>
            <person name="Nagy L.G."/>
            <person name="Koehler G."/>
            <person name="Ransdell A.S."/>
            <person name="Younus H."/>
            <person name="Chow J."/>
            <person name="Chiniquy J."/>
            <person name="Lipzen A."/>
            <person name="Tritt A."/>
            <person name="Sun H."/>
            <person name="Haridas S."/>
            <person name="LaButti K."/>
            <person name="Ohm R.A."/>
            <person name="Kues U."/>
            <person name="Blanchette R.A."/>
            <person name="Grigoriev I.V."/>
            <person name="Minto R.E."/>
            <person name="Hibbett D.S."/>
        </authorList>
    </citation>
    <scope>NUCLEOTIDE SEQUENCE [LARGE SCALE GENOMIC DNA]</scope>
    <source>
        <strain evidence="2 3">FP15055 ss-10</strain>
    </source>
</reference>
<name>A0A0D7BCB5_9AGAR</name>
<protein>
    <submittedName>
        <fullName evidence="2">Uncharacterized protein</fullName>
    </submittedName>
</protein>
<dbReference type="EMBL" id="KN880517">
    <property type="protein sequence ID" value="KIY67799.1"/>
    <property type="molecule type" value="Genomic_DNA"/>
</dbReference>
<evidence type="ECO:0000313" key="3">
    <source>
        <dbReference type="Proteomes" id="UP000054007"/>
    </source>
</evidence>
<feature type="region of interest" description="Disordered" evidence="1">
    <location>
        <begin position="113"/>
        <end position="157"/>
    </location>
</feature>
<dbReference type="Proteomes" id="UP000054007">
    <property type="component" value="Unassembled WGS sequence"/>
</dbReference>